<keyword evidence="13" id="KW-1185">Reference proteome</keyword>
<dbReference type="GO" id="GO:0016477">
    <property type="term" value="P:cell migration"/>
    <property type="evidence" value="ECO:0007669"/>
    <property type="project" value="TreeGrafter"/>
</dbReference>
<keyword evidence="4" id="KW-0479">Metal-binding</keyword>
<evidence type="ECO:0000256" key="9">
    <source>
        <dbReference type="ARBA" id="ARBA00023180"/>
    </source>
</evidence>
<evidence type="ECO:0000256" key="4">
    <source>
        <dbReference type="ARBA" id="ARBA00022723"/>
    </source>
</evidence>
<keyword evidence="2" id="KW-1003">Cell membrane</keyword>
<protein>
    <submittedName>
        <fullName evidence="12">CADH6 protein</fullName>
    </submittedName>
</protein>
<dbReference type="InterPro" id="IPR039808">
    <property type="entry name" value="Cadherin"/>
</dbReference>
<dbReference type="PROSITE" id="PS00232">
    <property type="entry name" value="CADHERIN_1"/>
    <property type="match status" value="1"/>
</dbReference>
<dbReference type="GO" id="GO:0034332">
    <property type="term" value="P:adherens junction organization"/>
    <property type="evidence" value="ECO:0007669"/>
    <property type="project" value="TreeGrafter"/>
</dbReference>
<dbReference type="PANTHER" id="PTHR24027">
    <property type="entry name" value="CADHERIN-23"/>
    <property type="match status" value="1"/>
</dbReference>
<dbReference type="GO" id="GO:0016339">
    <property type="term" value="P:calcium-dependent cell-cell adhesion via plasma membrane cell adhesion molecules"/>
    <property type="evidence" value="ECO:0007669"/>
    <property type="project" value="TreeGrafter"/>
</dbReference>
<dbReference type="CDD" id="cd11304">
    <property type="entry name" value="Cadherin_repeat"/>
    <property type="match status" value="1"/>
</dbReference>
<evidence type="ECO:0000256" key="5">
    <source>
        <dbReference type="ARBA" id="ARBA00022729"/>
    </source>
</evidence>
<feature type="non-terminal residue" evidence="12">
    <location>
        <position position="1"/>
    </location>
</feature>
<comment type="caution">
    <text evidence="12">The sequence shown here is derived from an EMBL/GenBank/DDBJ whole genome shotgun (WGS) entry which is preliminary data.</text>
</comment>
<dbReference type="PROSITE" id="PS50268">
    <property type="entry name" value="CADHERIN_2"/>
    <property type="match status" value="2"/>
</dbReference>
<evidence type="ECO:0000256" key="7">
    <source>
        <dbReference type="ARBA" id="ARBA00022837"/>
    </source>
</evidence>
<dbReference type="Proteomes" id="UP000580171">
    <property type="component" value="Unassembled WGS sequence"/>
</dbReference>
<dbReference type="InterPro" id="IPR015919">
    <property type="entry name" value="Cadherin-like_sf"/>
</dbReference>
<dbReference type="GO" id="GO:0007156">
    <property type="term" value="P:homophilic cell adhesion via plasma membrane adhesion molecules"/>
    <property type="evidence" value="ECO:0007669"/>
    <property type="project" value="InterPro"/>
</dbReference>
<evidence type="ECO:0000256" key="6">
    <source>
        <dbReference type="ARBA" id="ARBA00022737"/>
    </source>
</evidence>
<keyword evidence="6" id="KW-0677">Repeat</keyword>
<dbReference type="GO" id="GO:0005912">
    <property type="term" value="C:adherens junction"/>
    <property type="evidence" value="ECO:0007669"/>
    <property type="project" value="TreeGrafter"/>
</dbReference>
<dbReference type="GO" id="GO:0016342">
    <property type="term" value="C:catenin complex"/>
    <property type="evidence" value="ECO:0007669"/>
    <property type="project" value="TreeGrafter"/>
</dbReference>
<dbReference type="GO" id="GO:0007043">
    <property type="term" value="P:cell-cell junction assembly"/>
    <property type="evidence" value="ECO:0007669"/>
    <property type="project" value="TreeGrafter"/>
</dbReference>
<dbReference type="Gene3D" id="2.60.40.60">
    <property type="entry name" value="Cadherins"/>
    <property type="match status" value="2"/>
</dbReference>
<dbReference type="GO" id="GO:0005509">
    <property type="term" value="F:calcium ion binding"/>
    <property type="evidence" value="ECO:0007669"/>
    <property type="project" value="UniProtKB-UniRule"/>
</dbReference>
<dbReference type="SUPFAM" id="SSF49313">
    <property type="entry name" value="Cadherin-like"/>
    <property type="match status" value="1"/>
</dbReference>
<dbReference type="InterPro" id="IPR002126">
    <property type="entry name" value="Cadherin-like_dom"/>
</dbReference>
<dbReference type="AlphaFoldDB" id="A0A7L2W8S0"/>
<evidence type="ECO:0000256" key="10">
    <source>
        <dbReference type="PROSITE-ProRule" id="PRU00043"/>
    </source>
</evidence>
<evidence type="ECO:0000256" key="1">
    <source>
        <dbReference type="ARBA" id="ARBA00004236"/>
    </source>
</evidence>
<keyword evidence="3" id="KW-0165">Cleavage on pair of basic residues</keyword>
<keyword evidence="7 10" id="KW-0106">Calcium</keyword>
<reference evidence="12 13" key="1">
    <citation type="submission" date="2019-09" db="EMBL/GenBank/DDBJ databases">
        <title>Bird 10,000 Genomes (B10K) Project - Family phase.</title>
        <authorList>
            <person name="Zhang G."/>
        </authorList>
    </citation>
    <scope>NUCLEOTIDE SEQUENCE [LARGE SCALE GENOMIC DNA]</scope>
    <source>
        <strain evidence="12">B10K-DU-012-58</strain>
        <tissue evidence="12">Muscle</tissue>
    </source>
</reference>
<organism evidence="12 13">
    <name type="scientific">Pandion haliaetus</name>
    <name type="common">Osprey</name>
    <name type="synonym">Falco haliaetus</name>
    <dbReference type="NCBI Taxonomy" id="56262"/>
    <lineage>
        <taxon>Eukaryota</taxon>
        <taxon>Metazoa</taxon>
        <taxon>Chordata</taxon>
        <taxon>Craniata</taxon>
        <taxon>Vertebrata</taxon>
        <taxon>Euteleostomi</taxon>
        <taxon>Archelosauria</taxon>
        <taxon>Archosauria</taxon>
        <taxon>Dinosauria</taxon>
        <taxon>Saurischia</taxon>
        <taxon>Theropoda</taxon>
        <taxon>Coelurosauria</taxon>
        <taxon>Aves</taxon>
        <taxon>Neognathae</taxon>
        <taxon>Neoaves</taxon>
        <taxon>Telluraves</taxon>
        <taxon>Accipitrimorphae</taxon>
        <taxon>Accipitriformes</taxon>
        <taxon>Pandionidae</taxon>
        <taxon>Pandion</taxon>
    </lineage>
</organism>
<feature type="non-terminal residue" evidence="12">
    <location>
        <position position="85"/>
    </location>
</feature>
<dbReference type="InterPro" id="IPR020894">
    <property type="entry name" value="Cadherin_CS"/>
</dbReference>
<dbReference type="GO" id="GO:0045296">
    <property type="term" value="F:cadherin binding"/>
    <property type="evidence" value="ECO:0007669"/>
    <property type="project" value="TreeGrafter"/>
</dbReference>
<dbReference type="GO" id="GO:0008013">
    <property type="term" value="F:beta-catenin binding"/>
    <property type="evidence" value="ECO:0007669"/>
    <property type="project" value="TreeGrafter"/>
</dbReference>
<keyword evidence="5" id="KW-0732">Signal</keyword>
<evidence type="ECO:0000256" key="3">
    <source>
        <dbReference type="ARBA" id="ARBA00022685"/>
    </source>
</evidence>
<feature type="domain" description="Cadherin" evidence="11">
    <location>
        <begin position="2"/>
        <end position="28"/>
    </location>
</feature>
<proteinExistence type="predicted"/>
<evidence type="ECO:0000313" key="12">
    <source>
        <dbReference type="EMBL" id="NXS65899.1"/>
    </source>
</evidence>
<name>A0A7L2W8S0_PANHA</name>
<keyword evidence="9" id="KW-0325">Glycoprotein</keyword>
<dbReference type="PANTHER" id="PTHR24027:SF322">
    <property type="entry name" value="CADHERIN-6"/>
    <property type="match status" value="1"/>
</dbReference>
<evidence type="ECO:0000259" key="11">
    <source>
        <dbReference type="PROSITE" id="PS50268"/>
    </source>
</evidence>
<evidence type="ECO:0000313" key="13">
    <source>
        <dbReference type="Proteomes" id="UP000580171"/>
    </source>
</evidence>
<accession>A0A7L2W8S0</accession>
<dbReference type="GO" id="GO:0044331">
    <property type="term" value="P:cell-cell adhesion mediated by cadherin"/>
    <property type="evidence" value="ECO:0007669"/>
    <property type="project" value="TreeGrafter"/>
</dbReference>
<dbReference type="OrthoDB" id="6250271at2759"/>
<gene>
    <name evidence="12" type="primary">Cdh6_0</name>
    <name evidence="12" type="ORF">PANHAL_R10328</name>
</gene>
<feature type="domain" description="Cadherin" evidence="11">
    <location>
        <begin position="28"/>
        <end position="84"/>
    </location>
</feature>
<dbReference type="GO" id="GO:0000902">
    <property type="term" value="P:cell morphogenesis"/>
    <property type="evidence" value="ECO:0007669"/>
    <property type="project" value="TreeGrafter"/>
</dbReference>
<dbReference type="GO" id="GO:0099560">
    <property type="term" value="P:synaptic membrane adhesion"/>
    <property type="evidence" value="ECO:0007669"/>
    <property type="project" value="TreeGrafter"/>
</dbReference>
<sequence length="85" mass="9422">IISDNPKQSSRVPVFIKVLDVNDNAPEFAMFYETFVCENAKAEQLIQTLSAVDKDDSYSGHQFSFSLAPEAASSSNFTLQDNRGE</sequence>
<keyword evidence="8" id="KW-0472">Membrane</keyword>
<evidence type="ECO:0000256" key="8">
    <source>
        <dbReference type="ARBA" id="ARBA00023136"/>
    </source>
</evidence>
<dbReference type="EMBL" id="VYZV01004752">
    <property type="protein sequence ID" value="NXS65899.1"/>
    <property type="molecule type" value="Genomic_DNA"/>
</dbReference>
<comment type="subcellular location">
    <subcellularLocation>
        <location evidence="1">Cell membrane</location>
    </subcellularLocation>
</comment>
<evidence type="ECO:0000256" key="2">
    <source>
        <dbReference type="ARBA" id="ARBA00022475"/>
    </source>
</evidence>